<feature type="compositionally biased region" description="Basic and acidic residues" evidence="1">
    <location>
        <begin position="378"/>
        <end position="387"/>
    </location>
</feature>
<keyword evidence="3" id="KW-1185">Reference proteome</keyword>
<evidence type="ECO:0000256" key="1">
    <source>
        <dbReference type="SAM" id="MobiDB-lite"/>
    </source>
</evidence>
<evidence type="ECO:0008006" key="4">
    <source>
        <dbReference type="Google" id="ProtNLM"/>
    </source>
</evidence>
<feature type="compositionally biased region" description="Low complexity" evidence="1">
    <location>
        <begin position="339"/>
        <end position="360"/>
    </location>
</feature>
<evidence type="ECO:0000313" key="3">
    <source>
        <dbReference type="Proteomes" id="UP000188533"/>
    </source>
</evidence>
<protein>
    <recommendedName>
        <fullName evidence="4">Thioredoxin-like protein</fullName>
    </recommendedName>
</protein>
<name>A0A1Q3ERT8_LENED</name>
<feature type="region of interest" description="Disordered" evidence="1">
    <location>
        <begin position="597"/>
        <end position="617"/>
    </location>
</feature>
<organism evidence="2 3">
    <name type="scientific">Lentinula edodes</name>
    <name type="common">Shiitake mushroom</name>
    <name type="synonym">Lentinus edodes</name>
    <dbReference type="NCBI Taxonomy" id="5353"/>
    <lineage>
        <taxon>Eukaryota</taxon>
        <taxon>Fungi</taxon>
        <taxon>Dikarya</taxon>
        <taxon>Basidiomycota</taxon>
        <taxon>Agaricomycotina</taxon>
        <taxon>Agaricomycetes</taxon>
        <taxon>Agaricomycetidae</taxon>
        <taxon>Agaricales</taxon>
        <taxon>Marasmiineae</taxon>
        <taxon>Omphalotaceae</taxon>
        <taxon>Lentinula</taxon>
    </lineage>
</organism>
<feature type="compositionally biased region" description="Low complexity" evidence="1">
    <location>
        <begin position="268"/>
        <end position="285"/>
    </location>
</feature>
<reference evidence="2 3" key="2">
    <citation type="submission" date="2017-02" db="EMBL/GenBank/DDBJ databases">
        <title>A genome survey and senescence transcriptome analysis in Lentinula edodes.</title>
        <authorList>
            <person name="Sakamoto Y."/>
            <person name="Nakade K."/>
            <person name="Sato S."/>
            <person name="Yoshida Y."/>
            <person name="Miyazaki K."/>
            <person name="Natsume S."/>
            <person name="Konno N."/>
        </authorList>
    </citation>
    <scope>NUCLEOTIDE SEQUENCE [LARGE SCALE GENOMIC DNA]</scope>
    <source>
        <strain evidence="2 3">NBRC 111202</strain>
    </source>
</reference>
<feature type="region of interest" description="Disordered" evidence="1">
    <location>
        <begin position="334"/>
        <end position="396"/>
    </location>
</feature>
<gene>
    <name evidence="2" type="ORF">LENED_012132</name>
</gene>
<feature type="region of interest" description="Disordered" evidence="1">
    <location>
        <begin position="645"/>
        <end position="668"/>
    </location>
</feature>
<comment type="caution">
    <text evidence="2">The sequence shown here is derived from an EMBL/GenBank/DDBJ whole genome shotgun (WGS) entry which is preliminary data.</text>
</comment>
<feature type="region of interest" description="Disordered" evidence="1">
    <location>
        <begin position="481"/>
        <end position="515"/>
    </location>
</feature>
<dbReference type="Proteomes" id="UP000188533">
    <property type="component" value="Unassembled WGS sequence"/>
</dbReference>
<accession>A0A1Q3ERT8</accession>
<feature type="compositionally biased region" description="Polar residues" evidence="1">
    <location>
        <begin position="486"/>
        <end position="505"/>
    </location>
</feature>
<reference evidence="2 3" key="1">
    <citation type="submission" date="2016-08" db="EMBL/GenBank/DDBJ databases">
        <authorList>
            <consortium name="Lentinula edodes genome sequencing consortium"/>
            <person name="Sakamoto Y."/>
            <person name="Nakade K."/>
            <person name="Sato S."/>
            <person name="Yoshida Y."/>
            <person name="Miyazaki K."/>
            <person name="Natsume S."/>
            <person name="Konno N."/>
        </authorList>
    </citation>
    <scope>NUCLEOTIDE SEQUENCE [LARGE SCALE GENOMIC DNA]</scope>
    <source>
        <strain evidence="2 3">NBRC 111202</strain>
    </source>
</reference>
<feature type="region of interest" description="Disordered" evidence="1">
    <location>
        <begin position="193"/>
        <end position="309"/>
    </location>
</feature>
<evidence type="ECO:0000313" key="2">
    <source>
        <dbReference type="EMBL" id="GAW09919.1"/>
    </source>
</evidence>
<sequence>MHKIRRKPAPTLLSPITPITPLRAPNVTPAGLLPKATSNSAKPSVIPASTSNPSNPSMKQALVIHTRTASNSTSLFTDHRYPPPDPSDPFAPLSVLRDRSRRCSTNAFLSSSYTFAAGSDDTGHLKGKKVGMASSDNLTFPNDFIKEKKRSKHPQERISMCSVELHPDPLSSHVLDKKEDGVFGVLETPKKRSITPCPSHYESKVSTPTQFGTLGHYTPHSRQRTRSSFSALSSPSPTSKLSNRKQHVLIPAPDAHPLPGLVRDRSESSVSGSSSSGTGYPNYSGNTGEPTSTPEKVLPPASASTLSLGGPNASHLDISDSYALTMALLSSPQKHPYARSGAYTRSQSSSSSRDSSPCRSDYGKGVKSEQTPKAARTKKIDIGDTERPTSPSGSMFKLARFFTGGKVVSRKNSIGSLKILDGITSPKIERKKANSPPSRGRARSRKLSISSMNISGPVAAPVSIPLGSDICHRVTDLPLIERSANRPRSQTTSGLPPSTLPNRLHSSPYHPETSFKSSASVSAIGITAADEFYIRDQGVEDEVNKELNLSLLKPWTASIPRKRSSLSLSVLPASMSSEAGETCDAPSDIVSTLNLPDTSFATSEPRKNKGSSESAVSAGSMGSSYIHVVDSCGETVVKNEPRYKREEDFTRTGPRRAPLPPRSKTEGLLKSTANHGIAGIKFPGFRRAQSSVQDPIQGTALPSTPGGVRGLKISSPMLQTTVSSNVKLDSPVTLPSSATLASPVMHSPAKGHERAISESSCTFFNHSSPVNPKIPENDDAALSPPLPTTSELQTLLALPLLDEHGQEVMFGDILNDPAAVNSDKAVIVLFIRHFWCPLDQDYVQEVGDILRRLSKDKDGWQLATSDGELRIGDEEGNKAGKKAIPEVIIISNGSHALIAKYKEIFDLEAEKGLNLKVKMYTDPTCRTYGILGMENPS</sequence>
<dbReference type="EMBL" id="BDGU01001427">
    <property type="protein sequence ID" value="GAW09919.1"/>
    <property type="molecule type" value="Genomic_DNA"/>
</dbReference>
<feature type="compositionally biased region" description="Polar residues" evidence="1">
    <location>
        <begin position="36"/>
        <end position="57"/>
    </location>
</feature>
<proteinExistence type="predicted"/>
<feature type="compositionally biased region" description="Low complexity" evidence="1">
    <location>
        <begin position="9"/>
        <end position="22"/>
    </location>
</feature>
<feature type="compositionally biased region" description="Low complexity" evidence="1">
    <location>
        <begin position="226"/>
        <end position="241"/>
    </location>
</feature>
<dbReference type="AlphaFoldDB" id="A0A1Q3ERT8"/>
<feature type="region of interest" description="Disordered" evidence="1">
    <location>
        <begin position="1"/>
        <end position="57"/>
    </location>
</feature>